<dbReference type="InterPro" id="IPR011990">
    <property type="entry name" value="TPR-like_helical_dom_sf"/>
</dbReference>
<evidence type="ECO:0000313" key="2">
    <source>
        <dbReference type="EMBL" id="MFB9898731.1"/>
    </source>
</evidence>
<protein>
    <submittedName>
        <fullName evidence="2">Uncharacterized protein</fullName>
    </submittedName>
</protein>
<evidence type="ECO:0000313" key="3">
    <source>
        <dbReference type="Proteomes" id="UP001589688"/>
    </source>
</evidence>
<dbReference type="EMBL" id="JBHLZF010000002">
    <property type="protein sequence ID" value="MFB9898731.1"/>
    <property type="molecule type" value="Genomic_DNA"/>
</dbReference>
<keyword evidence="1" id="KW-0812">Transmembrane</keyword>
<evidence type="ECO:0000256" key="1">
    <source>
        <dbReference type="SAM" id="Phobius"/>
    </source>
</evidence>
<keyword evidence="3" id="KW-1185">Reference proteome</keyword>
<comment type="caution">
    <text evidence="2">The sequence shown here is derived from an EMBL/GenBank/DDBJ whole genome shotgun (WGS) entry which is preliminary data.</text>
</comment>
<feature type="transmembrane region" description="Helical" evidence="1">
    <location>
        <begin position="6"/>
        <end position="25"/>
    </location>
</feature>
<gene>
    <name evidence="2" type="ORF">ACFFK8_13265</name>
</gene>
<dbReference type="SUPFAM" id="SSF48452">
    <property type="entry name" value="TPR-like"/>
    <property type="match status" value="1"/>
</dbReference>
<dbReference type="RefSeq" id="WP_027952257.1">
    <property type="nucleotide sequence ID" value="NZ_JADU01000015.1"/>
</dbReference>
<organism evidence="2 3">
    <name type="scientific">Hallella seregens ATCC 51272</name>
    <dbReference type="NCBI Taxonomy" id="1336250"/>
    <lineage>
        <taxon>Bacteria</taxon>
        <taxon>Pseudomonadati</taxon>
        <taxon>Bacteroidota</taxon>
        <taxon>Bacteroidia</taxon>
        <taxon>Bacteroidales</taxon>
        <taxon>Prevotellaceae</taxon>
        <taxon>Hallella</taxon>
    </lineage>
</organism>
<keyword evidence="1" id="KW-0472">Membrane</keyword>
<keyword evidence="1" id="KW-1133">Transmembrane helix</keyword>
<dbReference type="Proteomes" id="UP001589688">
    <property type="component" value="Unassembled WGS sequence"/>
</dbReference>
<accession>A0ABV5ZR95</accession>
<name>A0ABV5ZR95_9BACT</name>
<reference evidence="2 3" key="1">
    <citation type="submission" date="2024-09" db="EMBL/GenBank/DDBJ databases">
        <authorList>
            <person name="Sun Q."/>
            <person name="Mori K."/>
        </authorList>
    </citation>
    <scope>NUCLEOTIDE SEQUENCE [LARGE SCALE GENOMIC DNA]</scope>
    <source>
        <strain evidence="2 3">ATCC 51272</strain>
    </source>
</reference>
<sequence length="573" mass="65495">MAYVAIILLLWAMASIGAFVYLLLWHRRHKTGRSLGDRSMDDNRVCIRTALKRLNCKGRWDKEGSDLIVRYDYQSGHFRIRLESASPYVRLAYLFFFEAEADYLEHVRNVCNLCNLNTETCRLVYSLNKETGMVDVHIVSILLIDAATAADVLERAMKECFRWQYSFADKYKALCAENERSSSRDEEKDEATWYRAQFLIREQEMIHQDEGPDWHASQAAPIRLRQLLASAMALADVVPARLTLTVGTQVSTLDDVDAILDFDISTPLIADGAFVAAAAMARLDFYDPRNPVRLRHLSLDFCQETQIPDTLYYRITLALVPLSAGEAVSPDSSETSRQTASVLLGFDLTPAADRMLEFRYLWKEAMAKQRSGNTGDMSREEQLLCGMQTPRHGYLLFRGRTLYGQQRFYEASLLLENVYWAIQAHVHKLSPQRLAAFYEVCYLVGACHAHLHQYARACYYLQITLPIHNIAYTEEYINCLVNSGDFRAMDYINSFLDDLQPARPEADDEPAARPEAPAVASFRAFLQRRKAYLLVRQGSYDEAEKLLKQLIGDPANSTFALKELAWIQKMRAK</sequence>
<proteinExistence type="predicted"/>